<keyword evidence="5" id="KW-0106">Calcium</keyword>
<accession>A0AA85JV73</accession>
<feature type="domain" description="Cadherin" evidence="6">
    <location>
        <begin position="17"/>
        <end position="124"/>
    </location>
</feature>
<dbReference type="Gene3D" id="2.60.40.60">
    <property type="entry name" value="Cadherins"/>
    <property type="match status" value="2"/>
</dbReference>
<name>A0AA85JV73_TRIRE</name>
<evidence type="ECO:0000256" key="1">
    <source>
        <dbReference type="ARBA" id="ARBA00004167"/>
    </source>
</evidence>
<protein>
    <recommendedName>
        <fullName evidence="6">Cadherin domain-containing protein</fullName>
    </recommendedName>
</protein>
<proteinExistence type="predicted"/>
<evidence type="ECO:0000256" key="3">
    <source>
        <dbReference type="ARBA" id="ARBA00022989"/>
    </source>
</evidence>
<evidence type="ECO:0000313" key="7">
    <source>
        <dbReference type="Proteomes" id="UP000050795"/>
    </source>
</evidence>
<keyword evidence="3" id="KW-1133">Transmembrane helix</keyword>
<keyword evidence="3" id="KW-0472">Membrane</keyword>
<dbReference type="PROSITE" id="PS50268">
    <property type="entry name" value="CADHERIN_2"/>
    <property type="match status" value="2"/>
</dbReference>
<dbReference type="Pfam" id="PF00028">
    <property type="entry name" value="Cadherin"/>
    <property type="match status" value="2"/>
</dbReference>
<keyword evidence="4" id="KW-0325">Glycoprotein</keyword>
<dbReference type="GO" id="GO:0005509">
    <property type="term" value="F:calcium ion binding"/>
    <property type="evidence" value="ECO:0007669"/>
    <property type="project" value="UniProtKB-UniRule"/>
</dbReference>
<feature type="domain" description="Cadherin" evidence="6">
    <location>
        <begin position="149"/>
        <end position="211"/>
    </location>
</feature>
<dbReference type="SMART" id="SM00112">
    <property type="entry name" value="CA"/>
    <property type="match status" value="1"/>
</dbReference>
<dbReference type="AlphaFoldDB" id="A0AA85JV73"/>
<dbReference type="WBParaSite" id="TREG1_43760.1">
    <property type="protein sequence ID" value="TREG1_43760.1"/>
    <property type="gene ID" value="TREG1_43760"/>
</dbReference>
<dbReference type="GO" id="GO:0016020">
    <property type="term" value="C:membrane"/>
    <property type="evidence" value="ECO:0007669"/>
    <property type="project" value="UniProtKB-SubCell"/>
</dbReference>
<comment type="subcellular location">
    <subcellularLocation>
        <location evidence="1">Membrane</location>
        <topology evidence="1">Single-pass membrane protein</topology>
    </subcellularLocation>
</comment>
<dbReference type="PANTHER" id="PTHR24028">
    <property type="entry name" value="CADHERIN-87A"/>
    <property type="match status" value="1"/>
</dbReference>
<dbReference type="InterPro" id="IPR015919">
    <property type="entry name" value="Cadherin-like_sf"/>
</dbReference>
<sequence>MLSQQEKNASNSQYYFQHIIIHVNLSESTMTGSLVCQLYVNETHSGAKQKLHYSMTSVEQSQTRSLFTLNEYTGELRVSGLLDFETVKKHYLLIAVRYSSLRSYTSYATIYINILDVNEYAPQFFGLYIPSKLESHHINVLDNDLEFQNLGTFTFYISGLNPVNSSVGCVTAYDPDSDENGKIVYSIVKGDTSDFFAIEPLNGCIILAKSLLPNYAYSTTG</sequence>
<dbReference type="PRINTS" id="PR00205">
    <property type="entry name" value="CADHERIN"/>
</dbReference>
<evidence type="ECO:0000259" key="6">
    <source>
        <dbReference type="PROSITE" id="PS50268"/>
    </source>
</evidence>
<reference evidence="8" key="2">
    <citation type="submission" date="2023-11" db="UniProtKB">
        <authorList>
            <consortium name="WormBaseParasite"/>
        </authorList>
    </citation>
    <scope>IDENTIFICATION</scope>
</reference>
<dbReference type="CDD" id="cd11304">
    <property type="entry name" value="Cadherin_repeat"/>
    <property type="match status" value="2"/>
</dbReference>
<evidence type="ECO:0000313" key="8">
    <source>
        <dbReference type="WBParaSite" id="TREG1_43760.1"/>
    </source>
</evidence>
<evidence type="ECO:0000256" key="5">
    <source>
        <dbReference type="PROSITE-ProRule" id="PRU00043"/>
    </source>
</evidence>
<dbReference type="InterPro" id="IPR002126">
    <property type="entry name" value="Cadherin-like_dom"/>
</dbReference>
<evidence type="ECO:0000256" key="2">
    <source>
        <dbReference type="ARBA" id="ARBA00022692"/>
    </source>
</evidence>
<evidence type="ECO:0000256" key="4">
    <source>
        <dbReference type="ARBA" id="ARBA00023180"/>
    </source>
</evidence>
<reference evidence="7" key="1">
    <citation type="submission" date="2022-06" db="EMBL/GenBank/DDBJ databases">
        <authorList>
            <person name="Berger JAMES D."/>
            <person name="Berger JAMES D."/>
        </authorList>
    </citation>
    <scope>NUCLEOTIDE SEQUENCE [LARGE SCALE GENOMIC DNA]</scope>
</reference>
<dbReference type="Proteomes" id="UP000050795">
    <property type="component" value="Unassembled WGS sequence"/>
</dbReference>
<dbReference type="GO" id="GO:0007156">
    <property type="term" value="P:homophilic cell adhesion via plasma membrane adhesion molecules"/>
    <property type="evidence" value="ECO:0007669"/>
    <property type="project" value="InterPro"/>
</dbReference>
<keyword evidence="7" id="KW-1185">Reference proteome</keyword>
<keyword evidence="2" id="KW-0812">Transmembrane</keyword>
<dbReference type="SUPFAM" id="SSF49313">
    <property type="entry name" value="Cadherin-like"/>
    <property type="match status" value="2"/>
</dbReference>
<dbReference type="InterPro" id="IPR050174">
    <property type="entry name" value="Protocadherin/Cadherin-CA"/>
</dbReference>
<organism evidence="7 8">
    <name type="scientific">Trichobilharzia regenti</name>
    <name type="common">Nasal bird schistosome</name>
    <dbReference type="NCBI Taxonomy" id="157069"/>
    <lineage>
        <taxon>Eukaryota</taxon>
        <taxon>Metazoa</taxon>
        <taxon>Spiralia</taxon>
        <taxon>Lophotrochozoa</taxon>
        <taxon>Platyhelminthes</taxon>
        <taxon>Trematoda</taxon>
        <taxon>Digenea</taxon>
        <taxon>Strigeidida</taxon>
        <taxon>Schistosomatoidea</taxon>
        <taxon>Schistosomatidae</taxon>
        <taxon>Trichobilharzia</taxon>
    </lineage>
</organism>